<dbReference type="PANTHER" id="PTHR43227">
    <property type="entry name" value="BLL4140 PROTEIN"/>
    <property type="match status" value="1"/>
</dbReference>
<dbReference type="AlphaFoldDB" id="A0A1V1HZH4"/>
<name>A0A1V1HZH4_9FIRM</name>
<keyword evidence="2 7" id="KW-0813">Transport</keyword>
<feature type="transmembrane region" description="Helical" evidence="7">
    <location>
        <begin position="30"/>
        <end position="57"/>
    </location>
</feature>
<dbReference type="RefSeq" id="WP_180703074.1">
    <property type="nucleotide sequence ID" value="NZ_LN555523.1"/>
</dbReference>
<dbReference type="PROSITE" id="PS50928">
    <property type="entry name" value="ABC_TM1"/>
    <property type="match status" value="1"/>
</dbReference>
<dbReference type="GO" id="GO:0005886">
    <property type="term" value="C:plasma membrane"/>
    <property type="evidence" value="ECO:0007669"/>
    <property type="project" value="UniProtKB-SubCell"/>
</dbReference>
<dbReference type="InterPro" id="IPR050809">
    <property type="entry name" value="UgpAE/MalFG_permease"/>
</dbReference>
<gene>
    <name evidence="10" type="ORF">CRIB_592</name>
</gene>
<evidence type="ECO:0000256" key="1">
    <source>
        <dbReference type="ARBA" id="ARBA00004651"/>
    </source>
</evidence>
<dbReference type="PANTHER" id="PTHR43227:SF11">
    <property type="entry name" value="BLL4140 PROTEIN"/>
    <property type="match status" value="1"/>
</dbReference>
<dbReference type="CDD" id="cd06261">
    <property type="entry name" value="TM_PBP2"/>
    <property type="match status" value="1"/>
</dbReference>
<reference evidence="10 11" key="1">
    <citation type="submission" date="2014-04" db="EMBL/GenBank/DDBJ databases">
        <authorList>
            <person name="Hornung B.V."/>
        </authorList>
    </citation>
    <scope>NUCLEOTIDE SEQUENCE [LARGE SCALE GENOMIC DNA]</scope>
    <source>
        <strain evidence="10 11">CRIB</strain>
    </source>
</reference>
<proteinExistence type="inferred from homology"/>
<evidence type="ECO:0000256" key="7">
    <source>
        <dbReference type="RuleBase" id="RU363032"/>
    </source>
</evidence>
<feature type="compositionally biased region" description="Basic and acidic residues" evidence="8">
    <location>
        <begin position="1"/>
        <end position="18"/>
    </location>
</feature>
<accession>A0A1V1HZH4</accession>
<feature type="domain" description="ABC transmembrane type-1" evidence="9">
    <location>
        <begin position="90"/>
        <end position="300"/>
    </location>
</feature>
<feature type="transmembrane region" description="Helical" evidence="7">
    <location>
        <begin position="96"/>
        <end position="116"/>
    </location>
</feature>
<evidence type="ECO:0000256" key="2">
    <source>
        <dbReference type="ARBA" id="ARBA00022448"/>
    </source>
</evidence>
<evidence type="ECO:0000256" key="3">
    <source>
        <dbReference type="ARBA" id="ARBA00022475"/>
    </source>
</evidence>
<evidence type="ECO:0000259" key="9">
    <source>
        <dbReference type="PROSITE" id="PS50928"/>
    </source>
</evidence>
<dbReference type="Pfam" id="PF00528">
    <property type="entry name" value="BPD_transp_1"/>
    <property type="match status" value="1"/>
</dbReference>
<dbReference type="KEGG" id="ril:CRIB_592"/>
<comment type="similarity">
    <text evidence="7">Belongs to the binding-protein-dependent transport system permease family.</text>
</comment>
<evidence type="ECO:0000256" key="8">
    <source>
        <dbReference type="SAM" id="MobiDB-lite"/>
    </source>
</evidence>
<evidence type="ECO:0000256" key="4">
    <source>
        <dbReference type="ARBA" id="ARBA00022692"/>
    </source>
</evidence>
<keyword evidence="4 7" id="KW-0812">Transmembrane</keyword>
<feature type="region of interest" description="Disordered" evidence="8">
    <location>
        <begin position="1"/>
        <end position="22"/>
    </location>
</feature>
<feature type="transmembrane region" description="Helical" evidence="7">
    <location>
        <begin position="175"/>
        <end position="196"/>
    </location>
</feature>
<dbReference type="Proteomes" id="UP000245622">
    <property type="component" value="Chromosome 1"/>
</dbReference>
<comment type="subcellular location">
    <subcellularLocation>
        <location evidence="1 7">Cell membrane</location>
        <topology evidence="1 7">Multi-pass membrane protein</topology>
    </subcellularLocation>
</comment>
<dbReference type="EMBL" id="LN555523">
    <property type="protein sequence ID" value="CED93345.1"/>
    <property type="molecule type" value="Genomic_DNA"/>
</dbReference>
<feature type="transmembrane region" description="Helical" evidence="7">
    <location>
        <begin position="286"/>
        <end position="303"/>
    </location>
</feature>
<dbReference type="InterPro" id="IPR000515">
    <property type="entry name" value="MetI-like"/>
</dbReference>
<dbReference type="GO" id="GO:0055085">
    <property type="term" value="P:transmembrane transport"/>
    <property type="evidence" value="ECO:0007669"/>
    <property type="project" value="InterPro"/>
</dbReference>
<dbReference type="SUPFAM" id="SSF161098">
    <property type="entry name" value="MetI-like"/>
    <property type="match status" value="1"/>
</dbReference>
<keyword evidence="11" id="KW-1185">Reference proteome</keyword>
<evidence type="ECO:0000256" key="6">
    <source>
        <dbReference type="ARBA" id="ARBA00023136"/>
    </source>
</evidence>
<evidence type="ECO:0000313" key="10">
    <source>
        <dbReference type="EMBL" id="CED93345.1"/>
    </source>
</evidence>
<dbReference type="GeneID" id="82204777"/>
<keyword evidence="5 7" id="KW-1133">Transmembrane helix</keyword>
<dbReference type="Gene3D" id="1.10.3720.10">
    <property type="entry name" value="MetI-like"/>
    <property type="match status" value="1"/>
</dbReference>
<sequence length="311" mass="35114">MSQAKVEVKNSKTKLETKKSKKKSKGQHGLAYWTFVGPSLFAFSLVVLIPLILGIYYSFTNWNGIGSNIEWVGFKNYIKVFNDEGFRSSLWFTVKFTIVSVISINVIAFFLALLVTRESKISNLLRTIFFMPNLIGGLILGFIWQFIFVNVFNAVGQSLGQEWMMGWLSNSTTGFWGMVIIMAWQMAGYVMVIYIAGLQNVPPELNEAAKIDGANAWQRIKLITFPMIRPSFTISLFLTLSNSFKLFDQNLALTNGGPGNATQMLAFELYQTAFSYNKMNLAQAKAVIFFVFVCIITLVQVYMTKKDEVEA</sequence>
<protein>
    <submittedName>
        <fullName evidence="10">Multiple sugar-binding transport system permease protein MsmF</fullName>
    </submittedName>
</protein>
<keyword evidence="3" id="KW-1003">Cell membrane</keyword>
<dbReference type="InterPro" id="IPR035906">
    <property type="entry name" value="MetI-like_sf"/>
</dbReference>
<organism evidence="10 11">
    <name type="scientific">Romboutsia ilealis</name>
    <dbReference type="NCBI Taxonomy" id="1115758"/>
    <lineage>
        <taxon>Bacteria</taxon>
        <taxon>Bacillati</taxon>
        <taxon>Bacillota</taxon>
        <taxon>Clostridia</taxon>
        <taxon>Peptostreptococcales</taxon>
        <taxon>Peptostreptococcaceae</taxon>
        <taxon>Romboutsia</taxon>
    </lineage>
</organism>
<evidence type="ECO:0000313" key="11">
    <source>
        <dbReference type="Proteomes" id="UP000245622"/>
    </source>
</evidence>
<evidence type="ECO:0000256" key="5">
    <source>
        <dbReference type="ARBA" id="ARBA00022989"/>
    </source>
</evidence>
<feature type="transmembrane region" description="Helical" evidence="7">
    <location>
        <begin position="128"/>
        <end position="155"/>
    </location>
</feature>
<keyword evidence="6 7" id="KW-0472">Membrane</keyword>